<feature type="compositionally biased region" description="Polar residues" evidence="1">
    <location>
        <begin position="59"/>
        <end position="73"/>
    </location>
</feature>
<dbReference type="Proteomes" id="UP000324222">
    <property type="component" value="Unassembled WGS sequence"/>
</dbReference>
<proteinExistence type="predicted"/>
<keyword evidence="3" id="KW-1185">Reference proteome</keyword>
<evidence type="ECO:0000256" key="1">
    <source>
        <dbReference type="SAM" id="MobiDB-lite"/>
    </source>
</evidence>
<evidence type="ECO:0000313" key="3">
    <source>
        <dbReference type="Proteomes" id="UP000324222"/>
    </source>
</evidence>
<reference evidence="2 3" key="1">
    <citation type="submission" date="2019-05" db="EMBL/GenBank/DDBJ databases">
        <title>Another draft genome of Portunus trituberculatus and its Hox gene families provides insights of decapod evolution.</title>
        <authorList>
            <person name="Jeong J.-H."/>
            <person name="Song I."/>
            <person name="Kim S."/>
            <person name="Choi T."/>
            <person name="Kim D."/>
            <person name="Ryu S."/>
            <person name="Kim W."/>
        </authorList>
    </citation>
    <scope>NUCLEOTIDE SEQUENCE [LARGE SCALE GENOMIC DNA]</scope>
    <source>
        <tissue evidence="2">Muscle</tissue>
    </source>
</reference>
<evidence type="ECO:0000313" key="2">
    <source>
        <dbReference type="EMBL" id="MPC41912.1"/>
    </source>
</evidence>
<accession>A0A5B7F628</accession>
<dbReference type="EMBL" id="VSRR010005233">
    <property type="protein sequence ID" value="MPC41912.1"/>
    <property type="molecule type" value="Genomic_DNA"/>
</dbReference>
<feature type="region of interest" description="Disordered" evidence="1">
    <location>
        <begin position="47"/>
        <end position="87"/>
    </location>
</feature>
<name>A0A5B7F628_PORTR</name>
<sequence>MTAWPTWVVLYLITQDEKRIRIRKTRNEKAEPDRQHARSHEAVARGFTNLGANQDAVRGSQTKQMKQQVNPQRDGNKPVIAVHPNPH</sequence>
<protein>
    <submittedName>
        <fullName evidence="2">Uncharacterized protein</fullName>
    </submittedName>
</protein>
<gene>
    <name evidence="2" type="ORF">E2C01_035522</name>
</gene>
<dbReference type="AlphaFoldDB" id="A0A5B7F628"/>
<comment type="caution">
    <text evidence="2">The sequence shown here is derived from an EMBL/GenBank/DDBJ whole genome shotgun (WGS) entry which is preliminary data.</text>
</comment>
<organism evidence="2 3">
    <name type="scientific">Portunus trituberculatus</name>
    <name type="common">Swimming crab</name>
    <name type="synonym">Neptunus trituberculatus</name>
    <dbReference type="NCBI Taxonomy" id="210409"/>
    <lineage>
        <taxon>Eukaryota</taxon>
        <taxon>Metazoa</taxon>
        <taxon>Ecdysozoa</taxon>
        <taxon>Arthropoda</taxon>
        <taxon>Crustacea</taxon>
        <taxon>Multicrustacea</taxon>
        <taxon>Malacostraca</taxon>
        <taxon>Eumalacostraca</taxon>
        <taxon>Eucarida</taxon>
        <taxon>Decapoda</taxon>
        <taxon>Pleocyemata</taxon>
        <taxon>Brachyura</taxon>
        <taxon>Eubrachyura</taxon>
        <taxon>Portunoidea</taxon>
        <taxon>Portunidae</taxon>
        <taxon>Portuninae</taxon>
        <taxon>Portunus</taxon>
    </lineage>
</organism>